<gene>
    <name evidence="2" type="ORF">CYMTET_34845</name>
</gene>
<keyword evidence="3" id="KW-1185">Reference proteome</keyword>
<evidence type="ECO:0000313" key="2">
    <source>
        <dbReference type="EMBL" id="KAK3256000.1"/>
    </source>
</evidence>
<dbReference type="Proteomes" id="UP001190700">
    <property type="component" value="Unassembled WGS sequence"/>
</dbReference>
<name>A0AAE0FAF1_9CHLO</name>
<accession>A0AAE0FAF1</accession>
<dbReference type="AlphaFoldDB" id="A0AAE0FAF1"/>
<organism evidence="2 3">
    <name type="scientific">Cymbomonas tetramitiformis</name>
    <dbReference type="NCBI Taxonomy" id="36881"/>
    <lineage>
        <taxon>Eukaryota</taxon>
        <taxon>Viridiplantae</taxon>
        <taxon>Chlorophyta</taxon>
        <taxon>Pyramimonadophyceae</taxon>
        <taxon>Pyramimonadales</taxon>
        <taxon>Pyramimonadaceae</taxon>
        <taxon>Cymbomonas</taxon>
    </lineage>
</organism>
<feature type="region of interest" description="Disordered" evidence="1">
    <location>
        <begin position="26"/>
        <end position="63"/>
    </location>
</feature>
<evidence type="ECO:0000313" key="3">
    <source>
        <dbReference type="Proteomes" id="UP001190700"/>
    </source>
</evidence>
<reference evidence="2 3" key="1">
    <citation type="journal article" date="2015" name="Genome Biol. Evol.">
        <title>Comparative Genomics of a Bacterivorous Green Alga Reveals Evolutionary Causalities and Consequences of Phago-Mixotrophic Mode of Nutrition.</title>
        <authorList>
            <person name="Burns J.A."/>
            <person name="Paasch A."/>
            <person name="Narechania A."/>
            <person name="Kim E."/>
        </authorList>
    </citation>
    <scope>NUCLEOTIDE SEQUENCE [LARGE SCALE GENOMIC DNA]</scope>
    <source>
        <strain evidence="2 3">PLY_AMNH</strain>
    </source>
</reference>
<dbReference type="EMBL" id="LGRX02022046">
    <property type="protein sequence ID" value="KAK3256000.1"/>
    <property type="molecule type" value="Genomic_DNA"/>
</dbReference>
<protein>
    <submittedName>
        <fullName evidence="2">Uncharacterized protein</fullName>
    </submittedName>
</protein>
<sequence length="257" mass="27902">MPVSPEPLMSTSIQMMLMMLMMLANHRRRHHQQQQQEEEEESSYTGARGGKRAGGRAGEASRQAVEHHHLLIVSMSKQIEKLGRRSATLGGAIERFRANSKTMAGCVSPPDEGLLKGRSLGATGGQKRPSRHHPCGTCTRPCSTNVLATSPWKERSAWSTSESREVVILVDHAGLAKHVTNTWELWSTLALEGLEECSRAMKGSQRSELARVSCGTDVSRAPGGGRLVGGMRPARGVRADDAAPPPHITQCELKAVK</sequence>
<proteinExistence type="predicted"/>
<evidence type="ECO:0000256" key="1">
    <source>
        <dbReference type="SAM" id="MobiDB-lite"/>
    </source>
</evidence>
<comment type="caution">
    <text evidence="2">The sequence shown here is derived from an EMBL/GenBank/DDBJ whole genome shotgun (WGS) entry which is preliminary data.</text>
</comment>